<proteinExistence type="predicted"/>
<dbReference type="Pfam" id="PF04945">
    <property type="entry name" value="YHS"/>
    <property type="match status" value="1"/>
</dbReference>
<evidence type="ECO:0000313" key="3">
    <source>
        <dbReference type="EMBL" id="MEN7548114.1"/>
    </source>
</evidence>
<evidence type="ECO:0000313" key="4">
    <source>
        <dbReference type="Proteomes" id="UP001403385"/>
    </source>
</evidence>
<feature type="chain" id="PRO_5044027130" evidence="1">
    <location>
        <begin position="24"/>
        <end position="147"/>
    </location>
</feature>
<dbReference type="NCBIfam" id="NF041384">
    <property type="entry name" value="YHS_seleno_dom"/>
    <property type="match status" value="1"/>
</dbReference>
<organism evidence="3 4">
    <name type="scientific">Rapidithrix thailandica</name>
    <dbReference type="NCBI Taxonomy" id="413964"/>
    <lineage>
        <taxon>Bacteria</taxon>
        <taxon>Pseudomonadati</taxon>
        <taxon>Bacteroidota</taxon>
        <taxon>Cytophagia</taxon>
        <taxon>Cytophagales</taxon>
        <taxon>Flammeovirgaceae</taxon>
        <taxon>Rapidithrix</taxon>
    </lineage>
</organism>
<dbReference type="Proteomes" id="UP001403385">
    <property type="component" value="Unassembled WGS sequence"/>
</dbReference>
<dbReference type="AlphaFoldDB" id="A0AAW9RTM8"/>
<feature type="domain" description="YHS" evidence="2">
    <location>
        <begin position="41"/>
        <end position="85"/>
    </location>
</feature>
<sequence>MKTLRIYLSIAAVLFAFSACAQKAEVFATKKGAIDGYDPVAYFKQHKAVKGNHTYSEQWNGATWYFSSKENLDAFTQDPEKYAPQFGGYCAYAVANGYTAKSEGDAWKIVEGKLYLNYNLKVKEQWQEKQTEYIKSARQNWPKVLKK</sequence>
<dbReference type="RefSeq" id="WP_346820896.1">
    <property type="nucleotide sequence ID" value="NZ_JBDKWZ010000004.1"/>
</dbReference>
<accession>A0AAW9RTM8</accession>
<evidence type="ECO:0000256" key="1">
    <source>
        <dbReference type="SAM" id="SignalP"/>
    </source>
</evidence>
<evidence type="ECO:0000259" key="2">
    <source>
        <dbReference type="Pfam" id="PF04945"/>
    </source>
</evidence>
<reference evidence="3 4" key="1">
    <citation type="submission" date="2024-04" db="EMBL/GenBank/DDBJ databases">
        <title>Novel genus in family Flammeovirgaceae.</title>
        <authorList>
            <person name="Nguyen T.H."/>
            <person name="Vuong T.Q."/>
            <person name="Le H."/>
            <person name="Kim S.-G."/>
        </authorList>
    </citation>
    <scope>NUCLEOTIDE SEQUENCE [LARGE SCALE GENOMIC DNA]</scope>
    <source>
        <strain evidence="3 4">JCM 23209</strain>
    </source>
</reference>
<comment type="caution">
    <text evidence="3">The sequence shown here is derived from an EMBL/GenBank/DDBJ whole genome shotgun (WGS) entry which is preliminary data.</text>
</comment>
<feature type="signal peptide" evidence="1">
    <location>
        <begin position="1"/>
        <end position="23"/>
    </location>
</feature>
<dbReference type="InterPro" id="IPR007029">
    <property type="entry name" value="YHS_dom"/>
</dbReference>
<dbReference type="PROSITE" id="PS51257">
    <property type="entry name" value="PROKAR_LIPOPROTEIN"/>
    <property type="match status" value="1"/>
</dbReference>
<name>A0AAW9RTM8_9BACT</name>
<protein>
    <submittedName>
        <fullName evidence="3">YHS domain-containing (Seleno)protein</fullName>
    </submittedName>
</protein>
<gene>
    <name evidence="3" type="ORF">AAG747_09340</name>
</gene>
<dbReference type="EMBL" id="JBDKWZ010000004">
    <property type="protein sequence ID" value="MEN7548114.1"/>
    <property type="molecule type" value="Genomic_DNA"/>
</dbReference>
<keyword evidence="4" id="KW-1185">Reference proteome</keyword>
<keyword evidence="1" id="KW-0732">Signal</keyword>